<dbReference type="EMBL" id="JAGSOH010000001">
    <property type="protein sequence ID" value="MBR7824814.1"/>
    <property type="molecule type" value="Genomic_DNA"/>
</dbReference>
<proteinExistence type="predicted"/>
<dbReference type="PANTHER" id="PTHR43799">
    <property type="entry name" value="AMINOTRANSFERASE, PUTATIVE-RELATED"/>
    <property type="match status" value="1"/>
</dbReference>
<dbReference type="InterPro" id="IPR015422">
    <property type="entry name" value="PyrdxlP-dep_Trfase_small"/>
</dbReference>
<dbReference type="InterPro" id="IPR024551">
    <property type="entry name" value="AspAT_Ic"/>
</dbReference>
<dbReference type="CDD" id="cd00609">
    <property type="entry name" value="AAT_like"/>
    <property type="match status" value="1"/>
</dbReference>
<keyword evidence="2" id="KW-1185">Reference proteome</keyword>
<dbReference type="Proteomes" id="UP000676325">
    <property type="component" value="Unassembled WGS sequence"/>
</dbReference>
<dbReference type="RefSeq" id="WP_249159948.1">
    <property type="nucleotide sequence ID" value="NZ_JAGSOH010000001.1"/>
</dbReference>
<gene>
    <name evidence="1" type="ORF">KDK95_00730</name>
</gene>
<reference evidence="1" key="1">
    <citation type="submission" date="2021-04" db="EMBL/GenBank/DDBJ databases">
        <title>Genome based classification of Actinospica acidithermotolerans sp. nov., an actinobacterium isolated from an Indonesian hot spring.</title>
        <authorList>
            <person name="Kusuma A.B."/>
            <person name="Putra K.E."/>
            <person name="Nafisah S."/>
            <person name="Loh J."/>
            <person name="Nouioui I."/>
            <person name="Goodfellow M."/>
        </authorList>
    </citation>
    <scope>NUCLEOTIDE SEQUENCE</scope>
    <source>
        <strain evidence="1">MGRD01-02</strain>
    </source>
</reference>
<dbReference type="SUPFAM" id="SSF53383">
    <property type="entry name" value="PLP-dependent transferases"/>
    <property type="match status" value="1"/>
</dbReference>
<dbReference type="Gene3D" id="3.90.1150.10">
    <property type="entry name" value="Aspartate Aminotransferase, domain 1"/>
    <property type="match status" value="1"/>
</dbReference>
<evidence type="ECO:0000313" key="2">
    <source>
        <dbReference type="Proteomes" id="UP000676325"/>
    </source>
</evidence>
<dbReference type="Pfam" id="PF12897">
    <property type="entry name" value="Asp_aminotransf"/>
    <property type="match status" value="1"/>
</dbReference>
<name>A0A941E928_9ACTN</name>
<dbReference type="Gene3D" id="3.40.640.10">
    <property type="entry name" value="Type I PLP-dependent aspartate aminotransferase-like (Major domain)"/>
    <property type="match status" value="1"/>
</dbReference>
<accession>A0A941E928</accession>
<keyword evidence="1" id="KW-0032">Aminotransferase</keyword>
<protein>
    <submittedName>
        <fullName evidence="1">Aminotransferase class I/II-fold pyridoxal phosphate-dependent enzyme</fullName>
    </submittedName>
</protein>
<evidence type="ECO:0000313" key="1">
    <source>
        <dbReference type="EMBL" id="MBR7824814.1"/>
    </source>
</evidence>
<keyword evidence="1" id="KW-0808">Transferase</keyword>
<dbReference type="AlphaFoldDB" id="A0A941E928"/>
<sequence length="441" mass="48313">MGHEWCSTRRRSAPVDEFSALGSEALQALREELRKDYAHFQDRGLKLDLTRGKPSAEQLDFSNELLGLPGAQDFKAADGTDTRNYGGLHGLPELREIFSPLLQVPVDQLLASDNSSLSLMHDLVMHAMLFALPGGETRWVDVQRPAFLCPVPGYDRHFSICEKFGIEMIPVEPTEDGLLDIDEVERLAASDPRIKGIWLVPKYSNPTGVTVSDRTAERLAGMTTAAPDFRIFWDDAYSVHHLTDHRVTVAPIVQLCAEAGKADRVFVLGSTSKITFAGAGVSFLGSSPANLQWYLGHIAKRTIGPDKTNHLRHVRFLQDSEGVQKLMERHRDNLAPKFAKVQEILAAELGGTGVASWTEAFGGYFISLDVLDGTASEVIRLAKEAGIALTPAGSTYPYGKDPRDRNIRLAPSFPPVADLDTAMRGVVLCVKLAAVEKLLEG</sequence>
<dbReference type="PANTHER" id="PTHR43799:SF1">
    <property type="entry name" value="ASPARTATE AMINOTRANSFERASE"/>
    <property type="match status" value="1"/>
</dbReference>
<dbReference type="InterPro" id="IPR015424">
    <property type="entry name" value="PyrdxlP-dep_Trfase"/>
</dbReference>
<dbReference type="GO" id="GO:0004069">
    <property type="term" value="F:L-aspartate:2-oxoglutarate aminotransferase activity"/>
    <property type="evidence" value="ECO:0007669"/>
    <property type="project" value="InterPro"/>
</dbReference>
<organism evidence="1 2">
    <name type="scientific">Actinospica acidithermotolerans</name>
    <dbReference type="NCBI Taxonomy" id="2828514"/>
    <lineage>
        <taxon>Bacteria</taxon>
        <taxon>Bacillati</taxon>
        <taxon>Actinomycetota</taxon>
        <taxon>Actinomycetes</taxon>
        <taxon>Catenulisporales</taxon>
        <taxon>Actinospicaceae</taxon>
        <taxon>Actinospica</taxon>
    </lineage>
</organism>
<dbReference type="InterPro" id="IPR015421">
    <property type="entry name" value="PyrdxlP-dep_Trfase_major"/>
</dbReference>
<comment type="caution">
    <text evidence="1">The sequence shown here is derived from an EMBL/GenBank/DDBJ whole genome shotgun (WGS) entry which is preliminary data.</text>
</comment>